<evidence type="ECO:0000313" key="13">
    <source>
        <dbReference type="Proteomes" id="UP001221217"/>
    </source>
</evidence>
<evidence type="ECO:0000256" key="2">
    <source>
        <dbReference type="ARBA" id="ARBA00004496"/>
    </source>
</evidence>
<evidence type="ECO:0000256" key="1">
    <source>
        <dbReference type="ARBA" id="ARBA00000901"/>
    </source>
</evidence>
<feature type="active site" description="Proton acceptor" evidence="9">
    <location>
        <position position="8"/>
    </location>
</feature>
<dbReference type="SUPFAM" id="SSF51366">
    <property type="entry name" value="Ribulose-phoshate binding barrel"/>
    <property type="match status" value="1"/>
</dbReference>
<feature type="active site" description="Proton donor" evidence="9">
    <location>
        <position position="128"/>
    </location>
</feature>
<sequence length="249" mass="25927">MIVIPAIDLINGKCVRLTKGDYDTSKIYNDDPVETAKAFEAAGAKRIHIVDLDAARGDGNNRSVIKSIRNSVSAVVETGGGIRTTDDVKELVDCGITRMIAGTVLAKDPDLVAGWIAGFGKYFIAGIDALDGEVKVSGWEKGSGLSDTGIAKASAEMGIISIVYTNIAKDGTLSGPDIENTVRIAKESGLPVILSGGISSKDDFKQVAAVGSESGIAGIITGKAIYEGRIDTASVIAEFQTGNEGSMEW</sequence>
<dbReference type="PANTHER" id="PTHR43090">
    <property type="entry name" value="1-(5-PHOSPHORIBOSYL)-5-[(5-PHOSPHORIBOSYLAMINO)METHYLIDENEAMINO] IMIDAZOLE-4-CARBOXAMIDE ISOMERASE"/>
    <property type="match status" value="1"/>
</dbReference>
<dbReference type="InterPro" id="IPR006062">
    <property type="entry name" value="His_biosynth"/>
</dbReference>
<name>A0AAJ1IH14_9SPIO</name>
<dbReference type="Gene3D" id="3.20.20.70">
    <property type="entry name" value="Aldolase class I"/>
    <property type="match status" value="1"/>
</dbReference>
<dbReference type="InterPro" id="IPR013785">
    <property type="entry name" value="Aldolase_TIM"/>
</dbReference>
<evidence type="ECO:0000256" key="3">
    <source>
        <dbReference type="ARBA" id="ARBA00005133"/>
    </source>
</evidence>
<evidence type="ECO:0000256" key="6">
    <source>
        <dbReference type="ARBA" id="ARBA00022605"/>
    </source>
</evidence>
<protein>
    <recommendedName>
        <fullName evidence="9 11">1-(5-phosphoribosyl)-5-[(5-phosphoribosylamino)methylideneamino] imidazole-4-carboxamide isomerase</fullName>
        <ecNumber evidence="9 11">5.3.1.16</ecNumber>
    </recommendedName>
    <alternativeName>
        <fullName evidence="9">Phosphoribosylformimino-5-aminoimidazole carboxamide ribotide isomerase</fullName>
    </alternativeName>
</protein>
<comment type="caution">
    <text evidence="12">The sequence shown here is derived from an EMBL/GenBank/DDBJ whole genome shotgun (WGS) entry which is preliminary data.</text>
</comment>
<dbReference type="InterPro" id="IPR023016">
    <property type="entry name" value="HisA/PriA"/>
</dbReference>
<dbReference type="EMBL" id="JAQQAL010000011">
    <property type="protein sequence ID" value="MDC7226086.1"/>
    <property type="molecule type" value="Genomic_DNA"/>
</dbReference>
<evidence type="ECO:0000256" key="7">
    <source>
        <dbReference type="ARBA" id="ARBA00023102"/>
    </source>
</evidence>
<accession>A0AAJ1IH14</accession>
<evidence type="ECO:0000256" key="11">
    <source>
        <dbReference type="RuleBase" id="RU003658"/>
    </source>
</evidence>
<organism evidence="12 13">
    <name type="scientific">Candidatus Thalassospirochaeta sargassi</name>
    <dbReference type="NCBI Taxonomy" id="3119039"/>
    <lineage>
        <taxon>Bacteria</taxon>
        <taxon>Pseudomonadati</taxon>
        <taxon>Spirochaetota</taxon>
        <taxon>Spirochaetia</taxon>
        <taxon>Spirochaetales</taxon>
        <taxon>Spirochaetaceae</taxon>
        <taxon>Candidatus Thalassospirochaeta</taxon>
    </lineage>
</organism>
<comment type="pathway">
    <text evidence="3 9 11">Amino-acid biosynthesis; L-histidine biosynthesis; L-histidine from 5-phospho-alpha-D-ribose 1-diphosphate: step 4/9.</text>
</comment>
<proteinExistence type="inferred from homology"/>
<dbReference type="InterPro" id="IPR011060">
    <property type="entry name" value="RibuloseP-bd_barrel"/>
</dbReference>
<dbReference type="EC" id="5.3.1.16" evidence="9 11"/>
<dbReference type="NCBIfam" id="TIGR00007">
    <property type="entry name" value="1-(5-phosphoribosyl)-5-[(5-phosphoribosylamino)methylideneamino]imidazole-4-carboxamide isomerase"/>
    <property type="match status" value="1"/>
</dbReference>
<keyword evidence="7 9" id="KW-0368">Histidine biosynthesis</keyword>
<dbReference type="PANTHER" id="PTHR43090:SF2">
    <property type="entry name" value="1-(5-PHOSPHORIBOSYL)-5-[(5-PHOSPHORIBOSYLAMINO)METHYLIDENEAMINO] IMIDAZOLE-4-CARBOXAMIDE ISOMERASE"/>
    <property type="match status" value="1"/>
</dbReference>
<comment type="catalytic activity">
    <reaction evidence="1 9 11">
        <text>1-(5-phospho-beta-D-ribosyl)-5-[(5-phospho-beta-D-ribosylamino)methylideneamino]imidazole-4-carboxamide = 5-[(5-phospho-1-deoxy-D-ribulos-1-ylimino)methylamino]-1-(5-phospho-beta-D-ribosyl)imidazole-4-carboxamide</text>
        <dbReference type="Rhea" id="RHEA:15469"/>
        <dbReference type="ChEBI" id="CHEBI:58435"/>
        <dbReference type="ChEBI" id="CHEBI:58525"/>
        <dbReference type="EC" id="5.3.1.16"/>
    </reaction>
</comment>
<dbReference type="FunFam" id="3.20.20.70:FF:000009">
    <property type="entry name" value="1-(5-phosphoribosyl)-5-[(5-phosphoribosylamino)methylideneamino] imidazole-4-carboxamide isomerase"/>
    <property type="match status" value="1"/>
</dbReference>
<comment type="similarity">
    <text evidence="4 9 10">Belongs to the HisA/HisF family.</text>
</comment>
<dbReference type="GO" id="GO:0003949">
    <property type="term" value="F:1-(5-phosphoribosyl)-5-[(5-phosphoribosylamino)methylideneamino]imidazole-4-carboxamide isomerase activity"/>
    <property type="evidence" value="ECO:0007669"/>
    <property type="project" value="UniProtKB-UniRule"/>
</dbReference>
<dbReference type="AlphaFoldDB" id="A0AAJ1IH14"/>
<dbReference type="CDD" id="cd04732">
    <property type="entry name" value="HisA"/>
    <property type="match status" value="1"/>
</dbReference>
<evidence type="ECO:0000256" key="9">
    <source>
        <dbReference type="HAMAP-Rule" id="MF_01014"/>
    </source>
</evidence>
<evidence type="ECO:0000313" key="12">
    <source>
        <dbReference type="EMBL" id="MDC7226086.1"/>
    </source>
</evidence>
<dbReference type="GO" id="GO:0000105">
    <property type="term" value="P:L-histidine biosynthetic process"/>
    <property type="evidence" value="ECO:0007669"/>
    <property type="project" value="UniProtKB-UniRule"/>
</dbReference>
<comment type="subcellular location">
    <subcellularLocation>
        <location evidence="2 9 11">Cytoplasm</location>
    </subcellularLocation>
</comment>
<evidence type="ECO:0000256" key="4">
    <source>
        <dbReference type="ARBA" id="ARBA00009667"/>
    </source>
</evidence>
<dbReference type="Pfam" id="PF00977">
    <property type="entry name" value="His_biosynth"/>
    <property type="match status" value="1"/>
</dbReference>
<dbReference type="GO" id="GO:0000162">
    <property type="term" value="P:L-tryptophan biosynthetic process"/>
    <property type="evidence" value="ECO:0007669"/>
    <property type="project" value="TreeGrafter"/>
</dbReference>
<evidence type="ECO:0000256" key="10">
    <source>
        <dbReference type="RuleBase" id="RU003657"/>
    </source>
</evidence>
<evidence type="ECO:0000256" key="8">
    <source>
        <dbReference type="ARBA" id="ARBA00023235"/>
    </source>
</evidence>
<dbReference type="GO" id="GO:0005737">
    <property type="term" value="C:cytoplasm"/>
    <property type="evidence" value="ECO:0007669"/>
    <property type="project" value="UniProtKB-SubCell"/>
</dbReference>
<evidence type="ECO:0000256" key="5">
    <source>
        <dbReference type="ARBA" id="ARBA00022490"/>
    </source>
</evidence>
<dbReference type="HAMAP" id="MF_01014">
    <property type="entry name" value="HisA"/>
    <property type="match status" value="1"/>
</dbReference>
<gene>
    <name evidence="9 12" type="primary">hisA</name>
    <name evidence="12" type="ORF">PQJ61_04905</name>
</gene>
<dbReference type="InterPro" id="IPR044524">
    <property type="entry name" value="Isoase_HisA-like"/>
</dbReference>
<keyword evidence="5 9" id="KW-0963">Cytoplasm</keyword>
<reference evidence="12 13" key="1">
    <citation type="submission" date="2022-12" db="EMBL/GenBank/DDBJ databases">
        <title>Metagenome assembled genome from gulf of manar.</title>
        <authorList>
            <person name="Kohli P."/>
            <person name="Pk S."/>
            <person name="Venkata Ramana C."/>
            <person name="Sasikala C."/>
        </authorList>
    </citation>
    <scope>NUCLEOTIDE SEQUENCE [LARGE SCALE GENOMIC DNA]</scope>
    <source>
        <strain evidence="12">JB008</strain>
    </source>
</reference>
<dbReference type="InterPro" id="IPR006063">
    <property type="entry name" value="HisA_bact_arch"/>
</dbReference>
<dbReference type="Proteomes" id="UP001221217">
    <property type="component" value="Unassembled WGS sequence"/>
</dbReference>
<keyword evidence="6 9" id="KW-0028">Amino-acid biosynthesis</keyword>
<keyword evidence="8 9" id="KW-0413">Isomerase</keyword>